<dbReference type="RefSeq" id="WP_378252493.1">
    <property type="nucleotide sequence ID" value="NZ_JBHSIT010000001.1"/>
</dbReference>
<gene>
    <name evidence="2" type="ORF">ACFPCY_05735</name>
</gene>
<feature type="region of interest" description="Disordered" evidence="1">
    <location>
        <begin position="1"/>
        <end position="26"/>
    </location>
</feature>
<dbReference type="EMBL" id="JBHSIT010000001">
    <property type="protein sequence ID" value="MFC4906811.1"/>
    <property type="molecule type" value="Genomic_DNA"/>
</dbReference>
<name>A0ABV9TRS8_9ACTN</name>
<keyword evidence="3" id="KW-1185">Reference proteome</keyword>
<proteinExistence type="predicted"/>
<comment type="caution">
    <text evidence="2">The sequence shown here is derived from an EMBL/GenBank/DDBJ whole genome shotgun (WGS) entry which is preliminary data.</text>
</comment>
<evidence type="ECO:0000313" key="3">
    <source>
        <dbReference type="Proteomes" id="UP001595872"/>
    </source>
</evidence>
<organism evidence="2 3">
    <name type="scientific">Actinomadura gamaensis</name>
    <dbReference type="NCBI Taxonomy" id="1763541"/>
    <lineage>
        <taxon>Bacteria</taxon>
        <taxon>Bacillati</taxon>
        <taxon>Actinomycetota</taxon>
        <taxon>Actinomycetes</taxon>
        <taxon>Streptosporangiales</taxon>
        <taxon>Thermomonosporaceae</taxon>
        <taxon>Actinomadura</taxon>
    </lineage>
</organism>
<evidence type="ECO:0000313" key="2">
    <source>
        <dbReference type="EMBL" id="MFC4906811.1"/>
    </source>
</evidence>
<dbReference type="Proteomes" id="UP001595872">
    <property type="component" value="Unassembled WGS sequence"/>
</dbReference>
<reference evidence="3" key="1">
    <citation type="journal article" date="2019" name="Int. J. Syst. Evol. Microbiol.">
        <title>The Global Catalogue of Microorganisms (GCM) 10K type strain sequencing project: providing services to taxonomists for standard genome sequencing and annotation.</title>
        <authorList>
            <consortium name="The Broad Institute Genomics Platform"/>
            <consortium name="The Broad Institute Genome Sequencing Center for Infectious Disease"/>
            <person name="Wu L."/>
            <person name="Ma J."/>
        </authorList>
    </citation>
    <scope>NUCLEOTIDE SEQUENCE [LARGE SCALE GENOMIC DNA]</scope>
    <source>
        <strain evidence="3">KLKA75</strain>
    </source>
</reference>
<protein>
    <submittedName>
        <fullName evidence="2">Uncharacterized protein</fullName>
    </submittedName>
</protein>
<sequence length="65" mass="7511">MTWRWRLEKADGTRASGEAEEETFGTQAAAETWLGEHWRELREDGVDTVVLLDGEETVYKMSLHE</sequence>
<accession>A0ABV9TRS8</accession>
<evidence type="ECO:0000256" key="1">
    <source>
        <dbReference type="SAM" id="MobiDB-lite"/>
    </source>
</evidence>
<feature type="compositionally biased region" description="Basic and acidic residues" evidence="1">
    <location>
        <begin position="1"/>
        <end position="12"/>
    </location>
</feature>